<feature type="compositionally biased region" description="Low complexity" evidence="1">
    <location>
        <begin position="209"/>
        <end position="218"/>
    </location>
</feature>
<dbReference type="AlphaFoldDB" id="A0A078AFT9"/>
<dbReference type="Proteomes" id="UP000039865">
    <property type="component" value="Unassembled WGS sequence"/>
</dbReference>
<accession>A0A078AFT9</accession>
<feature type="compositionally biased region" description="Basic and acidic residues" evidence="1">
    <location>
        <begin position="280"/>
        <end position="294"/>
    </location>
</feature>
<feature type="compositionally biased region" description="Low complexity" evidence="1">
    <location>
        <begin position="239"/>
        <end position="249"/>
    </location>
</feature>
<name>A0A078AFT9_STYLE</name>
<feature type="compositionally biased region" description="Polar residues" evidence="1">
    <location>
        <begin position="264"/>
        <end position="279"/>
    </location>
</feature>
<feature type="region of interest" description="Disordered" evidence="1">
    <location>
        <begin position="207"/>
        <end position="314"/>
    </location>
</feature>
<keyword evidence="3" id="KW-1185">Reference proteome</keyword>
<dbReference type="EMBL" id="CCKQ01008317">
    <property type="protein sequence ID" value="CDW79758.1"/>
    <property type="molecule type" value="Genomic_DNA"/>
</dbReference>
<evidence type="ECO:0000313" key="2">
    <source>
        <dbReference type="EMBL" id="CDW79758.1"/>
    </source>
</evidence>
<organism evidence="2 3">
    <name type="scientific">Stylonychia lemnae</name>
    <name type="common">Ciliate</name>
    <dbReference type="NCBI Taxonomy" id="5949"/>
    <lineage>
        <taxon>Eukaryota</taxon>
        <taxon>Sar</taxon>
        <taxon>Alveolata</taxon>
        <taxon>Ciliophora</taxon>
        <taxon>Intramacronucleata</taxon>
        <taxon>Spirotrichea</taxon>
        <taxon>Stichotrichia</taxon>
        <taxon>Sporadotrichida</taxon>
        <taxon>Oxytrichidae</taxon>
        <taxon>Stylonychinae</taxon>
        <taxon>Stylonychia</taxon>
    </lineage>
</organism>
<reference evidence="2 3" key="1">
    <citation type="submission" date="2014-06" db="EMBL/GenBank/DDBJ databases">
        <authorList>
            <person name="Swart Estienne"/>
        </authorList>
    </citation>
    <scope>NUCLEOTIDE SEQUENCE [LARGE SCALE GENOMIC DNA]</scope>
    <source>
        <strain evidence="2 3">130c</strain>
    </source>
</reference>
<evidence type="ECO:0000256" key="1">
    <source>
        <dbReference type="SAM" id="MobiDB-lite"/>
    </source>
</evidence>
<sequence length="314" mass="36725">MTPDKNKLQSLKDKVINSFMQTQQSLNQNQQNSNHISFIQRDRNNPKQQSLLGLPPKHPMQKQRQGNTQFKTNIQSALSPASRLSTLKNNDQDESPYYLLDSNAQNSPMRSPKNEFENSFVKVMDKNDFQDKSPLQENNYQEQFQGFKTKTMFNEYYKSSIQKQRGRQAELQRVSMGSSKFSQADQNSIQRFPNELYSSNNTIQFSRGNENFNFNQNNLHSPMPDMGGSNPHENRSERSNLNQSQNNNNDRQEQVTFRSRGRLQINSPHLHNGSQFENLSQRDHEQQSSEYDIKEIEDDNSHYLSDQRVSRFQQ</sequence>
<evidence type="ECO:0000313" key="3">
    <source>
        <dbReference type="Proteomes" id="UP000039865"/>
    </source>
</evidence>
<protein>
    <submittedName>
        <fullName evidence="2">Uncharacterized protein</fullName>
    </submittedName>
</protein>
<dbReference type="InParanoid" id="A0A078AFT9"/>
<gene>
    <name evidence="2" type="primary">Contig14455.g15398</name>
    <name evidence="2" type="ORF">STYLEM_8750</name>
</gene>
<feature type="region of interest" description="Disordered" evidence="1">
    <location>
        <begin position="46"/>
        <end position="67"/>
    </location>
</feature>
<proteinExistence type="predicted"/>